<evidence type="ECO:0000313" key="2">
    <source>
        <dbReference type="Proteomes" id="UP000187209"/>
    </source>
</evidence>
<dbReference type="Proteomes" id="UP000187209">
    <property type="component" value="Unassembled WGS sequence"/>
</dbReference>
<dbReference type="EMBL" id="MPUH01000089">
    <property type="protein sequence ID" value="OMJ91071.1"/>
    <property type="molecule type" value="Genomic_DNA"/>
</dbReference>
<dbReference type="AlphaFoldDB" id="A0A1R2CPZ9"/>
<evidence type="ECO:0000313" key="1">
    <source>
        <dbReference type="EMBL" id="OMJ91071.1"/>
    </source>
</evidence>
<gene>
    <name evidence="1" type="ORF">SteCoe_6428</name>
</gene>
<protein>
    <submittedName>
        <fullName evidence="1">Uncharacterized protein</fullName>
    </submittedName>
</protein>
<organism evidence="1 2">
    <name type="scientific">Stentor coeruleus</name>
    <dbReference type="NCBI Taxonomy" id="5963"/>
    <lineage>
        <taxon>Eukaryota</taxon>
        <taxon>Sar</taxon>
        <taxon>Alveolata</taxon>
        <taxon>Ciliophora</taxon>
        <taxon>Postciliodesmatophora</taxon>
        <taxon>Heterotrichea</taxon>
        <taxon>Heterotrichida</taxon>
        <taxon>Stentoridae</taxon>
        <taxon>Stentor</taxon>
    </lineage>
</organism>
<name>A0A1R2CPZ9_9CILI</name>
<sequence>MDIRTALDGQPISQKDFICLMNTIATEMEKNSIEDFPVTINNILVEMSGKDMKFYIQGIDMYNLKNYTIDEDIKIGRLTSFMYKMLMINYKEVDEVKIDINDIYELRIVEEIKILLRIATKPKSIFKIKLLLKRIKEIYEKFNKPRIFKLSNPSDDEPDKIIDSKREKNLIINEEPDIIIDSKREKNLIINKEPKECYYCGKVTLENMYYLSRCPCKYHMKCFEQIILKTIELKEFSIRFSQKIECQERHMHLHQDDLAVITEIDREGFNLSTPIKSMIQFYYLSQYVTSDHCPKCNSPNATEKREHFQVSNENKKPYKLCDNKTCSYCGKIHKSDCPEFVKSLNWS</sequence>
<accession>A0A1R2CPZ9</accession>
<reference evidence="1 2" key="1">
    <citation type="submission" date="2016-11" db="EMBL/GenBank/DDBJ databases">
        <title>The macronuclear genome of Stentor coeruleus: a giant cell with tiny introns.</title>
        <authorList>
            <person name="Slabodnick M."/>
            <person name="Ruby J.G."/>
            <person name="Reiff S.B."/>
            <person name="Swart E.C."/>
            <person name="Gosai S."/>
            <person name="Prabakaran S."/>
            <person name="Witkowska E."/>
            <person name="Larue G.E."/>
            <person name="Fisher S."/>
            <person name="Freeman R.M."/>
            <person name="Gunawardena J."/>
            <person name="Chu W."/>
            <person name="Stover N.A."/>
            <person name="Gregory B.D."/>
            <person name="Nowacki M."/>
            <person name="Derisi J."/>
            <person name="Roy S.W."/>
            <person name="Marshall W.F."/>
            <person name="Sood P."/>
        </authorList>
    </citation>
    <scope>NUCLEOTIDE SEQUENCE [LARGE SCALE GENOMIC DNA]</scope>
    <source>
        <strain evidence="1">WM001</strain>
    </source>
</reference>
<keyword evidence="2" id="KW-1185">Reference proteome</keyword>
<proteinExistence type="predicted"/>
<comment type="caution">
    <text evidence="1">The sequence shown here is derived from an EMBL/GenBank/DDBJ whole genome shotgun (WGS) entry which is preliminary data.</text>
</comment>